<protein>
    <recommendedName>
        <fullName evidence="2">PDZ domain-containing protein</fullName>
    </recommendedName>
</protein>
<dbReference type="OrthoDB" id="5833969at2759"/>
<organism evidence="3 4">
    <name type="scientific">Bursaphelenchus okinawaensis</name>
    <dbReference type="NCBI Taxonomy" id="465554"/>
    <lineage>
        <taxon>Eukaryota</taxon>
        <taxon>Metazoa</taxon>
        <taxon>Ecdysozoa</taxon>
        <taxon>Nematoda</taxon>
        <taxon>Chromadorea</taxon>
        <taxon>Rhabditida</taxon>
        <taxon>Tylenchina</taxon>
        <taxon>Tylenchomorpha</taxon>
        <taxon>Aphelenchoidea</taxon>
        <taxon>Aphelenchoididae</taxon>
        <taxon>Bursaphelenchus</taxon>
    </lineage>
</organism>
<dbReference type="Gene3D" id="2.30.42.10">
    <property type="match status" value="2"/>
</dbReference>
<evidence type="ECO:0000259" key="2">
    <source>
        <dbReference type="PROSITE" id="PS50106"/>
    </source>
</evidence>
<dbReference type="SUPFAM" id="SSF50156">
    <property type="entry name" value="PDZ domain-like"/>
    <property type="match status" value="2"/>
</dbReference>
<accession>A0A811LCQ7</accession>
<dbReference type="Proteomes" id="UP000614601">
    <property type="component" value="Unassembled WGS sequence"/>
</dbReference>
<dbReference type="InterPro" id="IPR036034">
    <property type="entry name" value="PDZ_sf"/>
</dbReference>
<evidence type="ECO:0000313" key="3">
    <source>
        <dbReference type="EMBL" id="CAD5225939.1"/>
    </source>
</evidence>
<sequence>MADKDLKRKKKKTLTDDGTPTPKDEDRRAKSRLNAPTRSSNEPLKSMYLDALLEGTSPKSTDLTGSPSSPNTPPTGGSKPSSTPPTAGSKPSSTLPTVSPTAASPAAKESPKSTTPTESPKAASPAAVESPKTTAPSPTESPKGASPAQVESPKNKAPAAVESPKTTAPKEGPKSVHVALNAAPKSVRVDDKPTKSIVSIPDAKQKPKEKPKNTSAYMDEVLQPPKVETLTVTFDYEPGDTLGLEVTERLKVVNVDKRPGHSPLWGKLKAYDKILQVNKKKVQTKDELVQSLPRTSSTVKLIVERYIRVSELTPLRRAYHQTDKLYPLDACLTVFLLQSKNGRLGLKFGITKSLLVVMGVVEDSPSSGVLEAGDIILDIHGVKCDNAEKAKKALSSAMKQYKMISLAVVRPLTVETLKKAQPNIDESEEKTKADAMLIGRAEALNRRLKEPKVGKGILVKRSAKTKNRATVNTSPNVLDVHTDTEKEEIPNLHSVKEMNDDTRMPKQKNKTELLNEKIFAEY</sequence>
<dbReference type="AlphaFoldDB" id="A0A811LCQ7"/>
<dbReference type="InterPro" id="IPR040264">
    <property type="entry name" value="T15H9.4-like"/>
</dbReference>
<feature type="region of interest" description="Disordered" evidence="1">
    <location>
        <begin position="1"/>
        <end position="213"/>
    </location>
</feature>
<feature type="compositionally biased region" description="Basic and acidic residues" evidence="1">
    <location>
        <begin position="203"/>
        <end position="212"/>
    </location>
</feature>
<feature type="domain" description="PDZ" evidence="2">
    <location>
        <begin position="231"/>
        <end position="307"/>
    </location>
</feature>
<name>A0A811LCQ7_9BILA</name>
<dbReference type="EMBL" id="CAJFDH010000005">
    <property type="protein sequence ID" value="CAD5225939.1"/>
    <property type="molecule type" value="Genomic_DNA"/>
</dbReference>
<dbReference type="Proteomes" id="UP000783686">
    <property type="component" value="Unassembled WGS sequence"/>
</dbReference>
<reference evidence="3" key="1">
    <citation type="submission" date="2020-09" db="EMBL/GenBank/DDBJ databases">
        <authorList>
            <person name="Kikuchi T."/>
        </authorList>
    </citation>
    <scope>NUCLEOTIDE SEQUENCE</scope>
    <source>
        <strain evidence="3">SH1</strain>
    </source>
</reference>
<dbReference type="PROSITE" id="PS50106">
    <property type="entry name" value="PDZ"/>
    <property type="match status" value="2"/>
</dbReference>
<feature type="compositionally biased region" description="Polar residues" evidence="1">
    <location>
        <begin position="34"/>
        <end position="43"/>
    </location>
</feature>
<dbReference type="PANTHER" id="PTHR31327">
    <property type="entry name" value="SPERM MEIOSIS PDZ DOMAIN CONTAINING PROTEINS-RELATED"/>
    <property type="match status" value="1"/>
</dbReference>
<dbReference type="InterPro" id="IPR001478">
    <property type="entry name" value="PDZ"/>
</dbReference>
<gene>
    <name evidence="3" type="ORF">BOKJ2_LOCUS11828</name>
</gene>
<feature type="compositionally biased region" description="Polar residues" evidence="1">
    <location>
        <begin position="131"/>
        <end position="140"/>
    </location>
</feature>
<proteinExistence type="predicted"/>
<comment type="caution">
    <text evidence="3">The sequence shown here is derived from an EMBL/GenBank/DDBJ whole genome shotgun (WGS) entry which is preliminary data.</text>
</comment>
<dbReference type="EMBL" id="CAJFCW020000005">
    <property type="protein sequence ID" value="CAG9121508.1"/>
    <property type="molecule type" value="Genomic_DNA"/>
</dbReference>
<keyword evidence="4" id="KW-1185">Reference proteome</keyword>
<feature type="domain" description="PDZ" evidence="2">
    <location>
        <begin position="333"/>
        <end position="412"/>
    </location>
</feature>
<evidence type="ECO:0000256" key="1">
    <source>
        <dbReference type="SAM" id="MobiDB-lite"/>
    </source>
</evidence>
<dbReference type="SMART" id="SM00228">
    <property type="entry name" value="PDZ"/>
    <property type="match status" value="2"/>
</dbReference>
<evidence type="ECO:0000313" key="4">
    <source>
        <dbReference type="Proteomes" id="UP000614601"/>
    </source>
</evidence>
<feature type="compositionally biased region" description="Low complexity" evidence="1">
    <location>
        <begin position="64"/>
        <end position="114"/>
    </location>
</feature>